<name>A0ABR3QMK1_9PLEO</name>
<keyword evidence="2" id="KW-1185">Reference proteome</keyword>
<organism evidence="1 2">
    <name type="scientific">Paraconiothyrium brasiliense</name>
    <dbReference type="NCBI Taxonomy" id="300254"/>
    <lineage>
        <taxon>Eukaryota</taxon>
        <taxon>Fungi</taxon>
        <taxon>Dikarya</taxon>
        <taxon>Ascomycota</taxon>
        <taxon>Pezizomycotina</taxon>
        <taxon>Dothideomycetes</taxon>
        <taxon>Pleosporomycetidae</taxon>
        <taxon>Pleosporales</taxon>
        <taxon>Massarineae</taxon>
        <taxon>Didymosphaeriaceae</taxon>
        <taxon>Paraconiothyrium</taxon>
    </lineage>
</organism>
<reference evidence="1 2" key="1">
    <citation type="submission" date="2024-02" db="EMBL/GenBank/DDBJ databases">
        <title>De novo assembly and annotation of 12 fungi associated with fruit tree decline syndrome in Ontario, Canada.</title>
        <authorList>
            <person name="Sulman M."/>
            <person name="Ellouze W."/>
            <person name="Ilyukhin E."/>
        </authorList>
    </citation>
    <scope>NUCLEOTIDE SEQUENCE [LARGE SCALE GENOMIC DNA]</scope>
    <source>
        <strain evidence="1 2">M42-189</strain>
    </source>
</reference>
<dbReference type="EMBL" id="JAKJXO020000019">
    <property type="protein sequence ID" value="KAL1593380.1"/>
    <property type="molecule type" value="Genomic_DNA"/>
</dbReference>
<evidence type="ECO:0000313" key="1">
    <source>
        <dbReference type="EMBL" id="KAL1593380.1"/>
    </source>
</evidence>
<dbReference type="Proteomes" id="UP001521785">
    <property type="component" value="Unassembled WGS sequence"/>
</dbReference>
<sequence>MPESTVRHDYDEFKSKFEKNIKAAREMEFPPTKKAQQNCMTSQPKNPMLAARQEADKKKLQKACDRYIMQEAKTEFEKYRKGGNPWHPNVSKTMFWM</sequence>
<gene>
    <name evidence="1" type="ORF">SLS60_010988</name>
</gene>
<protein>
    <submittedName>
        <fullName evidence="1">Uncharacterized protein</fullName>
    </submittedName>
</protein>
<proteinExistence type="predicted"/>
<accession>A0ABR3QMK1</accession>
<comment type="caution">
    <text evidence="1">The sequence shown here is derived from an EMBL/GenBank/DDBJ whole genome shotgun (WGS) entry which is preliminary data.</text>
</comment>
<evidence type="ECO:0000313" key="2">
    <source>
        <dbReference type="Proteomes" id="UP001521785"/>
    </source>
</evidence>